<feature type="compositionally biased region" description="Polar residues" evidence="1">
    <location>
        <begin position="33"/>
        <end position="46"/>
    </location>
</feature>
<feature type="compositionally biased region" description="Polar residues" evidence="1">
    <location>
        <begin position="57"/>
        <end position="87"/>
    </location>
</feature>
<dbReference type="EMBL" id="CM032184">
    <property type="protein sequence ID" value="KAG7093303.1"/>
    <property type="molecule type" value="Genomic_DNA"/>
</dbReference>
<feature type="compositionally biased region" description="Polar residues" evidence="1">
    <location>
        <begin position="1"/>
        <end position="11"/>
    </location>
</feature>
<proteinExistence type="predicted"/>
<evidence type="ECO:0000313" key="3">
    <source>
        <dbReference type="Proteomes" id="UP001049176"/>
    </source>
</evidence>
<dbReference type="OrthoDB" id="3049884at2759"/>
<evidence type="ECO:0000256" key="1">
    <source>
        <dbReference type="SAM" id="MobiDB-lite"/>
    </source>
</evidence>
<organism evidence="2 3">
    <name type="scientific">Marasmius oreades</name>
    <name type="common">fairy-ring Marasmius</name>
    <dbReference type="NCBI Taxonomy" id="181124"/>
    <lineage>
        <taxon>Eukaryota</taxon>
        <taxon>Fungi</taxon>
        <taxon>Dikarya</taxon>
        <taxon>Basidiomycota</taxon>
        <taxon>Agaricomycotina</taxon>
        <taxon>Agaricomycetes</taxon>
        <taxon>Agaricomycetidae</taxon>
        <taxon>Agaricales</taxon>
        <taxon>Marasmiineae</taxon>
        <taxon>Marasmiaceae</taxon>
        <taxon>Marasmius</taxon>
    </lineage>
</organism>
<protein>
    <submittedName>
        <fullName evidence="2">Uncharacterized protein</fullName>
    </submittedName>
</protein>
<comment type="caution">
    <text evidence="2">The sequence shown here is derived from an EMBL/GenBank/DDBJ whole genome shotgun (WGS) entry which is preliminary data.</text>
</comment>
<name>A0A9P7UTB3_9AGAR</name>
<dbReference type="AlphaFoldDB" id="A0A9P7UTB3"/>
<feature type="compositionally biased region" description="Basic and acidic residues" evidence="1">
    <location>
        <begin position="47"/>
        <end position="56"/>
    </location>
</feature>
<feature type="region of interest" description="Disordered" evidence="1">
    <location>
        <begin position="1"/>
        <end position="87"/>
    </location>
</feature>
<dbReference type="RefSeq" id="XP_043009773.1">
    <property type="nucleotide sequence ID" value="XM_043151693.1"/>
</dbReference>
<reference evidence="2" key="1">
    <citation type="journal article" date="2021" name="Genome Biol. Evol.">
        <title>The assembled and annotated genome of the fairy-ring fungus Marasmius oreades.</title>
        <authorList>
            <person name="Hiltunen M."/>
            <person name="Ament-Velasquez S.L."/>
            <person name="Johannesson H."/>
        </authorList>
    </citation>
    <scope>NUCLEOTIDE SEQUENCE</scope>
    <source>
        <strain evidence="2">03SP1</strain>
    </source>
</reference>
<sequence length="260" mass="29391">MPNPSHNQNPQRILGKHGGRRAGAGRPRKRQEPASTTFQTNGTSSDLSRRITRHSENQSQSRTSEPSTFFSTREPQGTTRPFQAGPSNINHHAFLNNSHEDILTKDGLEHLVKEVKEVMDNDEFADVRIEEGRIIDESITESNEDSIESNATAAERETRECEVQKCSLIHQYLLDFRSKIEREIEKSGRPQCYADGQFLVHPPHPVFALHKAARTSFCPDPLCLRPVFVWLPEHLPHHPDNYKCACGGRLTLNGKQLNGL</sequence>
<dbReference type="KEGG" id="more:E1B28_006985"/>
<evidence type="ECO:0000313" key="2">
    <source>
        <dbReference type="EMBL" id="KAG7093303.1"/>
    </source>
</evidence>
<dbReference type="Proteomes" id="UP001049176">
    <property type="component" value="Chromosome 4"/>
</dbReference>
<gene>
    <name evidence="2" type="ORF">E1B28_006985</name>
</gene>
<keyword evidence="3" id="KW-1185">Reference proteome</keyword>
<dbReference type="GeneID" id="66076061"/>
<accession>A0A9P7UTB3</accession>